<organism evidence="1 2">
    <name type="scientific">Desulfonatronospira thiodismutans ASO3-1</name>
    <dbReference type="NCBI Taxonomy" id="555779"/>
    <lineage>
        <taxon>Bacteria</taxon>
        <taxon>Pseudomonadati</taxon>
        <taxon>Thermodesulfobacteriota</taxon>
        <taxon>Desulfovibrionia</taxon>
        <taxon>Desulfovibrionales</taxon>
        <taxon>Desulfonatronovibrionaceae</taxon>
        <taxon>Desulfonatronospira</taxon>
    </lineage>
</organism>
<gene>
    <name evidence="1" type="ORF">Dthio_PD0688</name>
</gene>
<evidence type="ECO:0000313" key="2">
    <source>
        <dbReference type="Proteomes" id="UP000005496"/>
    </source>
</evidence>
<name>D6SRP4_9BACT</name>
<accession>D6SRP4</accession>
<protein>
    <submittedName>
        <fullName evidence="1">Uncharacterized protein</fullName>
    </submittedName>
</protein>
<dbReference type="AlphaFoldDB" id="D6SRP4"/>
<comment type="caution">
    <text evidence="1">The sequence shown here is derived from an EMBL/GenBank/DDBJ whole genome shotgun (WGS) entry which is preliminary data.</text>
</comment>
<proteinExistence type="predicted"/>
<evidence type="ECO:0000313" key="1">
    <source>
        <dbReference type="EMBL" id="EFI33360.1"/>
    </source>
</evidence>
<keyword evidence="2" id="KW-1185">Reference proteome</keyword>
<reference evidence="1" key="1">
    <citation type="submission" date="2010-05" db="EMBL/GenBank/DDBJ databases">
        <title>The draft genome of Desulfonatronospira thiodismutans ASO3-1.</title>
        <authorList>
            <consortium name="US DOE Joint Genome Institute (JGI-PGF)"/>
            <person name="Lucas S."/>
            <person name="Copeland A."/>
            <person name="Lapidus A."/>
            <person name="Cheng J.-F."/>
            <person name="Bruce D."/>
            <person name="Goodwin L."/>
            <person name="Pitluck S."/>
            <person name="Chertkov O."/>
            <person name="Brettin T."/>
            <person name="Detter J.C."/>
            <person name="Han C."/>
            <person name="Land M.L."/>
            <person name="Hauser L."/>
            <person name="Kyrpides N."/>
            <person name="Mikhailova N."/>
            <person name="Muyzer G."/>
            <person name="Woyke T."/>
        </authorList>
    </citation>
    <scope>NUCLEOTIDE SEQUENCE [LARGE SCALE GENOMIC DNA]</scope>
    <source>
        <strain evidence="1">ASO3-1</strain>
    </source>
</reference>
<dbReference type="EMBL" id="ACJN02000003">
    <property type="protein sequence ID" value="EFI33360.1"/>
    <property type="molecule type" value="Genomic_DNA"/>
</dbReference>
<sequence>MPNIITCYFPYGYDYFQHTGQAGMHNCLQFEDIADM</sequence>
<dbReference type="Proteomes" id="UP000005496">
    <property type="component" value="Unassembled WGS sequence"/>
</dbReference>